<dbReference type="RefSeq" id="WP_344993072.1">
    <property type="nucleotide sequence ID" value="NZ_BAABCD010000020.1"/>
</dbReference>
<reference evidence="3" key="1">
    <citation type="journal article" date="2019" name="Int. J. Syst. Evol. Microbiol.">
        <title>The Global Catalogue of Microorganisms (GCM) 10K type strain sequencing project: providing services to taxonomists for standard genome sequencing and annotation.</title>
        <authorList>
            <consortium name="The Broad Institute Genomics Platform"/>
            <consortium name="The Broad Institute Genome Sequencing Center for Infectious Disease"/>
            <person name="Wu L."/>
            <person name="Ma J."/>
        </authorList>
    </citation>
    <scope>NUCLEOTIDE SEQUENCE [LARGE SCALE GENOMIC DNA]</scope>
    <source>
        <strain evidence="3">JCM 11882</strain>
    </source>
</reference>
<keyword evidence="3" id="KW-1185">Reference proteome</keyword>
<feature type="transmembrane region" description="Helical" evidence="1">
    <location>
        <begin position="148"/>
        <end position="169"/>
    </location>
</feature>
<evidence type="ECO:0000313" key="3">
    <source>
        <dbReference type="Proteomes" id="UP001595836"/>
    </source>
</evidence>
<protein>
    <submittedName>
        <fullName evidence="2">PrsW family glutamic-type intramembrane protease</fullName>
        <ecNumber evidence="2">3.4.-.-</ecNumber>
    </submittedName>
</protein>
<proteinExistence type="predicted"/>
<dbReference type="GO" id="GO:0008233">
    <property type="term" value="F:peptidase activity"/>
    <property type="evidence" value="ECO:0007669"/>
    <property type="project" value="UniProtKB-KW"/>
</dbReference>
<name>A0ABV9PVQ2_9ACTN</name>
<comment type="caution">
    <text evidence="2">The sequence shown here is derived from an EMBL/GenBank/DDBJ whole genome shotgun (WGS) entry which is preliminary data.</text>
</comment>
<dbReference type="GO" id="GO:0006508">
    <property type="term" value="P:proteolysis"/>
    <property type="evidence" value="ECO:0007669"/>
    <property type="project" value="UniProtKB-KW"/>
</dbReference>
<dbReference type="EMBL" id="JBHSHP010000060">
    <property type="protein sequence ID" value="MFC4756374.1"/>
    <property type="molecule type" value="Genomic_DNA"/>
</dbReference>
<feature type="transmembrane region" description="Helical" evidence="1">
    <location>
        <begin position="181"/>
        <end position="201"/>
    </location>
</feature>
<sequence length="360" mass="38381">MTATAPAPGWYPYGPAERAAEWDGRAWTGHHVADPAVSTLPSHRRPLEFLTRPWFWLIVAGVVITAAAGAMWNAGESAWWIAPVAVGLILALSGIVLLFRPRLRFAEVADLPVIIGAGVASGLIGLAVAFLLEGRLEPHLRVPFALDLWLSGPIEEACKIAVPVLLLVFARTRFGDPRAGVLMVLVSAAVFGLGEGLQYVSGGSGANSHLLQSLVRPLAEISHPLWAAIAAGAIWLAAHRSGRVLTWAGLVGWLVAAGLHSLHDGLFSSQQRGTENLTTDRDLSMTDVAVSALVGNAISIIAAVITFLVLRHVLRELTPPTAVDTAPLLWRPRLAPWGVPAATRERWASEDPVSSSSRME</sequence>
<organism evidence="2 3">
    <name type="scientific">Dietzia aurantiaca</name>
    <dbReference type="NCBI Taxonomy" id="983873"/>
    <lineage>
        <taxon>Bacteria</taxon>
        <taxon>Bacillati</taxon>
        <taxon>Actinomycetota</taxon>
        <taxon>Actinomycetes</taxon>
        <taxon>Mycobacteriales</taxon>
        <taxon>Dietziaceae</taxon>
        <taxon>Dietzia</taxon>
    </lineage>
</organism>
<feature type="transmembrane region" description="Helical" evidence="1">
    <location>
        <begin position="111"/>
        <end position="132"/>
    </location>
</feature>
<feature type="transmembrane region" description="Helical" evidence="1">
    <location>
        <begin position="288"/>
        <end position="310"/>
    </location>
</feature>
<feature type="transmembrane region" description="Helical" evidence="1">
    <location>
        <begin position="54"/>
        <end position="72"/>
    </location>
</feature>
<evidence type="ECO:0000256" key="1">
    <source>
        <dbReference type="SAM" id="Phobius"/>
    </source>
</evidence>
<keyword evidence="1" id="KW-1133">Transmembrane helix</keyword>
<feature type="transmembrane region" description="Helical" evidence="1">
    <location>
        <begin position="78"/>
        <end position="99"/>
    </location>
</feature>
<dbReference type="InterPro" id="IPR026898">
    <property type="entry name" value="PrsW"/>
</dbReference>
<keyword evidence="2" id="KW-0378">Hydrolase</keyword>
<dbReference type="Pfam" id="PF13367">
    <property type="entry name" value="PrsW-protease"/>
    <property type="match status" value="1"/>
</dbReference>
<dbReference type="EC" id="3.4.-.-" evidence="2"/>
<accession>A0ABV9PVQ2</accession>
<feature type="transmembrane region" description="Helical" evidence="1">
    <location>
        <begin position="245"/>
        <end position="263"/>
    </location>
</feature>
<keyword evidence="2" id="KW-0645">Protease</keyword>
<feature type="transmembrane region" description="Helical" evidence="1">
    <location>
        <begin position="221"/>
        <end position="238"/>
    </location>
</feature>
<keyword evidence="1" id="KW-0812">Transmembrane</keyword>
<gene>
    <name evidence="2" type="ORF">ACFO7U_16505</name>
</gene>
<keyword evidence="1" id="KW-0472">Membrane</keyword>
<dbReference type="Proteomes" id="UP001595836">
    <property type="component" value="Unassembled WGS sequence"/>
</dbReference>
<evidence type="ECO:0000313" key="2">
    <source>
        <dbReference type="EMBL" id="MFC4756374.1"/>
    </source>
</evidence>